<protein>
    <submittedName>
        <fullName evidence="1">Uncharacterized protein</fullName>
    </submittedName>
</protein>
<evidence type="ECO:0000313" key="1">
    <source>
        <dbReference type="EMBL" id="NPT39786.1"/>
    </source>
</evidence>
<keyword evidence="2" id="KW-1185">Reference proteome</keyword>
<reference evidence="1 2" key="1">
    <citation type="submission" date="2019-11" db="EMBL/GenBank/DDBJ databases">
        <title>Metabolism of dissolved organic matter in forest soils.</title>
        <authorList>
            <person name="Cyle K.T."/>
            <person name="Wilhelm R.C."/>
            <person name="Martinez C.E."/>
        </authorList>
    </citation>
    <scope>NUCLEOTIDE SEQUENCE [LARGE SCALE GENOMIC DNA]</scope>
    <source>
        <strain evidence="1 2">1N</strain>
    </source>
</reference>
<gene>
    <name evidence="1" type="ORF">GNZ12_00290</name>
</gene>
<evidence type="ECO:0000313" key="2">
    <source>
        <dbReference type="Proteomes" id="UP000652198"/>
    </source>
</evidence>
<comment type="caution">
    <text evidence="1">The sequence shown here is derived from an EMBL/GenBank/DDBJ whole genome shotgun (WGS) entry which is preliminary data.</text>
</comment>
<sequence>MDVMLAGEQPYTRCLAVYKAVLAAQKALENREAERGATLTGQRQTSTFAFIV</sequence>
<organism evidence="1 2">
    <name type="scientific">Paraburkholderia solitsugae</name>
    <dbReference type="NCBI Taxonomy" id="2675748"/>
    <lineage>
        <taxon>Bacteria</taxon>
        <taxon>Pseudomonadati</taxon>
        <taxon>Pseudomonadota</taxon>
        <taxon>Betaproteobacteria</taxon>
        <taxon>Burkholderiales</taxon>
        <taxon>Burkholderiaceae</taxon>
        <taxon>Paraburkholderia</taxon>
    </lineage>
</organism>
<name>A0ABX2BGD4_9BURK</name>
<dbReference type="EMBL" id="WOEY01000002">
    <property type="protein sequence ID" value="NPT39786.1"/>
    <property type="molecule type" value="Genomic_DNA"/>
</dbReference>
<accession>A0ABX2BGD4</accession>
<dbReference type="Proteomes" id="UP000652198">
    <property type="component" value="Unassembled WGS sequence"/>
</dbReference>
<dbReference type="RefSeq" id="WP_172308479.1">
    <property type="nucleotide sequence ID" value="NZ_WOEY01000002.1"/>
</dbReference>
<proteinExistence type="predicted"/>